<comment type="caution">
    <text evidence="1">The sequence shown here is derived from an EMBL/GenBank/DDBJ whole genome shotgun (WGS) entry which is preliminary data.</text>
</comment>
<evidence type="ECO:0000313" key="1">
    <source>
        <dbReference type="EMBL" id="RMZ93653.1"/>
    </source>
</evidence>
<protein>
    <submittedName>
        <fullName evidence="1">Uncharacterized protein</fullName>
    </submittedName>
</protein>
<organism evidence="1 2">
    <name type="scientific">Brachionus plicatilis</name>
    <name type="common">Marine rotifer</name>
    <name type="synonym">Brachionus muelleri</name>
    <dbReference type="NCBI Taxonomy" id="10195"/>
    <lineage>
        <taxon>Eukaryota</taxon>
        <taxon>Metazoa</taxon>
        <taxon>Spiralia</taxon>
        <taxon>Gnathifera</taxon>
        <taxon>Rotifera</taxon>
        <taxon>Eurotatoria</taxon>
        <taxon>Monogononta</taxon>
        <taxon>Pseudotrocha</taxon>
        <taxon>Ploima</taxon>
        <taxon>Brachionidae</taxon>
        <taxon>Brachionus</taxon>
    </lineage>
</organism>
<gene>
    <name evidence="1" type="ORF">BpHYR1_012450</name>
</gene>
<sequence>MEKIHVALIMTAWKDIKILFSFLNMKIKILKDTKKLSRYRYEIYLELPTFSKTVPYYRIKIHRFHLLHSIHLSSFINPIPKN</sequence>
<name>A0A3M7P3Q8_BRAPC</name>
<evidence type="ECO:0000313" key="2">
    <source>
        <dbReference type="Proteomes" id="UP000276133"/>
    </source>
</evidence>
<reference evidence="1 2" key="1">
    <citation type="journal article" date="2018" name="Sci. Rep.">
        <title>Genomic signatures of local adaptation to the degree of environmental predictability in rotifers.</title>
        <authorList>
            <person name="Franch-Gras L."/>
            <person name="Hahn C."/>
            <person name="Garcia-Roger E.M."/>
            <person name="Carmona M.J."/>
            <person name="Serra M."/>
            <person name="Gomez A."/>
        </authorList>
    </citation>
    <scope>NUCLEOTIDE SEQUENCE [LARGE SCALE GENOMIC DNA]</scope>
    <source>
        <strain evidence="1">HYR1</strain>
    </source>
</reference>
<dbReference type="EMBL" id="REGN01013649">
    <property type="protein sequence ID" value="RMZ93653.1"/>
    <property type="molecule type" value="Genomic_DNA"/>
</dbReference>
<dbReference type="Proteomes" id="UP000276133">
    <property type="component" value="Unassembled WGS sequence"/>
</dbReference>
<proteinExistence type="predicted"/>
<dbReference type="AlphaFoldDB" id="A0A3M7P3Q8"/>
<keyword evidence="2" id="KW-1185">Reference proteome</keyword>
<accession>A0A3M7P3Q8</accession>